<evidence type="ECO:0000256" key="1">
    <source>
        <dbReference type="SAM" id="Coils"/>
    </source>
</evidence>
<feature type="region of interest" description="Disordered" evidence="2">
    <location>
        <begin position="1"/>
        <end position="20"/>
    </location>
</feature>
<dbReference type="PANTHER" id="PTHR15657">
    <property type="entry name" value="THYROID TRANSCRIPTION FACTOR 1-ASSOCIATED PROTEIN 26"/>
    <property type="match status" value="1"/>
</dbReference>
<reference evidence="3 4" key="1">
    <citation type="submission" date="2024-11" db="EMBL/GenBank/DDBJ databases">
        <title>Chromosome-level genome assembly of the freshwater bivalve Anodonta woodiana.</title>
        <authorList>
            <person name="Chen X."/>
        </authorList>
    </citation>
    <scope>NUCLEOTIDE SEQUENCE [LARGE SCALE GENOMIC DNA]</scope>
    <source>
        <strain evidence="3">MN2024</strain>
        <tissue evidence="3">Gills</tissue>
    </source>
</reference>
<dbReference type="EMBL" id="JBJQND010000017">
    <property type="protein sequence ID" value="KAL3843223.1"/>
    <property type="molecule type" value="Genomic_DNA"/>
</dbReference>
<protein>
    <recommendedName>
        <fullName evidence="5">Thyroid transcription factor 1-associated protein 26</fullName>
    </recommendedName>
</protein>
<dbReference type="InterPro" id="IPR013730">
    <property type="entry name" value="Fyv7/TAP26"/>
</dbReference>
<gene>
    <name evidence="3" type="ORF">ACJMK2_021168</name>
</gene>
<sequence>MESDQRKHTHTNRTRAIKAAKYKHFIGNKTEGQGFADRRKKKIQHEYRKLLTKENKSTDKAALHGDAAVFRKQRGLSAKTGRHKFSKAHEEYERRKQVNLEKKKVALKKKRELAAALDKYKQKKKEKFKKLCKKTYKGQPVMKDRIEHLLEKIQRQVNQT</sequence>
<name>A0ABD3U430_SINWO</name>
<evidence type="ECO:0000256" key="2">
    <source>
        <dbReference type="SAM" id="MobiDB-lite"/>
    </source>
</evidence>
<organism evidence="3 4">
    <name type="scientific">Sinanodonta woodiana</name>
    <name type="common">Chinese pond mussel</name>
    <name type="synonym">Anodonta woodiana</name>
    <dbReference type="NCBI Taxonomy" id="1069815"/>
    <lineage>
        <taxon>Eukaryota</taxon>
        <taxon>Metazoa</taxon>
        <taxon>Spiralia</taxon>
        <taxon>Lophotrochozoa</taxon>
        <taxon>Mollusca</taxon>
        <taxon>Bivalvia</taxon>
        <taxon>Autobranchia</taxon>
        <taxon>Heteroconchia</taxon>
        <taxon>Palaeoheterodonta</taxon>
        <taxon>Unionida</taxon>
        <taxon>Unionoidea</taxon>
        <taxon>Unionidae</taxon>
        <taxon>Unioninae</taxon>
        <taxon>Sinanodonta</taxon>
    </lineage>
</organism>
<evidence type="ECO:0008006" key="5">
    <source>
        <dbReference type="Google" id="ProtNLM"/>
    </source>
</evidence>
<feature type="coiled-coil region" evidence="1">
    <location>
        <begin position="103"/>
        <end position="130"/>
    </location>
</feature>
<feature type="compositionally biased region" description="Basic residues" evidence="2">
    <location>
        <begin position="7"/>
        <end position="20"/>
    </location>
</feature>
<proteinExistence type="predicted"/>
<dbReference type="AlphaFoldDB" id="A0ABD3U430"/>
<keyword evidence="1" id="KW-0175">Coiled coil</keyword>
<evidence type="ECO:0000313" key="3">
    <source>
        <dbReference type="EMBL" id="KAL3843223.1"/>
    </source>
</evidence>
<dbReference type="PANTHER" id="PTHR15657:SF1">
    <property type="entry name" value="THYROID TRANSCRIPTION FACTOR 1-ASSOCIATED PROTEIN 26"/>
    <property type="match status" value="1"/>
</dbReference>
<keyword evidence="4" id="KW-1185">Reference proteome</keyword>
<accession>A0ABD3U430</accession>
<evidence type="ECO:0000313" key="4">
    <source>
        <dbReference type="Proteomes" id="UP001634394"/>
    </source>
</evidence>
<dbReference type="Pfam" id="PF08524">
    <property type="entry name" value="rRNA_processing"/>
    <property type="match status" value="1"/>
</dbReference>
<dbReference type="Proteomes" id="UP001634394">
    <property type="component" value="Unassembled WGS sequence"/>
</dbReference>
<comment type="caution">
    <text evidence="3">The sequence shown here is derived from an EMBL/GenBank/DDBJ whole genome shotgun (WGS) entry which is preliminary data.</text>
</comment>